<dbReference type="InterPro" id="IPR001867">
    <property type="entry name" value="OmpR/PhoB-type_DNA-bd"/>
</dbReference>
<dbReference type="GO" id="GO:0006355">
    <property type="term" value="P:regulation of DNA-templated transcription"/>
    <property type="evidence" value="ECO:0007669"/>
    <property type="project" value="InterPro"/>
</dbReference>
<evidence type="ECO:0000256" key="2">
    <source>
        <dbReference type="PROSITE-ProRule" id="PRU01091"/>
    </source>
</evidence>
<protein>
    <submittedName>
        <fullName evidence="4">Transcriptional regulatory protein tctD</fullName>
    </submittedName>
</protein>
<dbReference type="InterPro" id="IPR016032">
    <property type="entry name" value="Sig_transdc_resp-reg_C-effctor"/>
</dbReference>
<dbReference type="SUPFAM" id="SSF46894">
    <property type="entry name" value="C-terminal effector domain of the bipartite response regulators"/>
    <property type="match status" value="1"/>
</dbReference>
<reference evidence="4 5" key="1">
    <citation type="submission" date="2018-07" db="EMBL/GenBank/DDBJ databases">
        <authorList>
            <person name="Peeters C."/>
        </authorList>
    </citation>
    <scope>NUCLEOTIDE SEQUENCE [LARGE SCALE GENOMIC DNA]</scope>
    <source>
        <strain evidence="4 5">LMG 30378</strain>
    </source>
</reference>
<sequence>MQQQGSVFVLACDEGARDLASALRTFHWAAHAFDSLAALLDSLQAQVVDVLVLQGASSDTAEQIAWLRRAAPAAALVWQVRGATSAGRIAALEAGADVCAQAGMEIQEWDALLRSLCRRGRRGGSAWRVDAQAGALAGPAGQLLPLTPTECAFFVQLLNAPGHRLRREELLPAEARGAAEGAARRVDVLVSRLRGKACRLDIEFPVLAVRGWGYMLRPDGERRGSPGVTARPDCPDA</sequence>
<accession>A0A446CUW2</accession>
<dbReference type="RefSeq" id="WP_129244119.1">
    <property type="nucleotide sequence ID" value="NZ_UFQC01000030.1"/>
</dbReference>
<feature type="DNA-binding region" description="OmpR/PhoB-type" evidence="2">
    <location>
        <begin position="118"/>
        <end position="218"/>
    </location>
</feature>
<dbReference type="PROSITE" id="PS51755">
    <property type="entry name" value="OMPR_PHOB"/>
    <property type="match status" value="1"/>
</dbReference>
<proteinExistence type="predicted"/>
<evidence type="ECO:0000313" key="4">
    <source>
        <dbReference type="EMBL" id="SSW71623.1"/>
    </source>
</evidence>
<dbReference type="OrthoDB" id="8681008at2"/>
<dbReference type="Pfam" id="PF00486">
    <property type="entry name" value="Trans_reg_C"/>
    <property type="match status" value="1"/>
</dbReference>
<gene>
    <name evidence="4" type="primary">tctD_4</name>
    <name evidence="4" type="ORF">AVE30378_04652</name>
</gene>
<dbReference type="AlphaFoldDB" id="A0A446CUW2"/>
<dbReference type="GO" id="GO:0003677">
    <property type="term" value="F:DNA binding"/>
    <property type="evidence" value="ECO:0007669"/>
    <property type="project" value="UniProtKB-UniRule"/>
</dbReference>
<name>A0A446CUW2_9BURK</name>
<evidence type="ECO:0000259" key="3">
    <source>
        <dbReference type="PROSITE" id="PS51755"/>
    </source>
</evidence>
<dbReference type="EMBL" id="UFQC01000030">
    <property type="protein sequence ID" value="SSW71623.1"/>
    <property type="molecule type" value="Genomic_DNA"/>
</dbReference>
<keyword evidence="1 2" id="KW-0238">DNA-binding</keyword>
<dbReference type="Proteomes" id="UP000289465">
    <property type="component" value="Unassembled WGS sequence"/>
</dbReference>
<organism evidence="4 5">
    <name type="scientific">Achromobacter veterisilvae</name>
    <dbReference type="NCBI Taxonomy" id="2069367"/>
    <lineage>
        <taxon>Bacteria</taxon>
        <taxon>Pseudomonadati</taxon>
        <taxon>Pseudomonadota</taxon>
        <taxon>Betaproteobacteria</taxon>
        <taxon>Burkholderiales</taxon>
        <taxon>Alcaligenaceae</taxon>
        <taxon>Achromobacter</taxon>
    </lineage>
</organism>
<evidence type="ECO:0000256" key="1">
    <source>
        <dbReference type="ARBA" id="ARBA00023125"/>
    </source>
</evidence>
<dbReference type="SMART" id="SM00862">
    <property type="entry name" value="Trans_reg_C"/>
    <property type="match status" value="1"/>
</dbReference>
<evidence type="ECO:0000313" key="5">
    <source>
        <dbReference type="Proteomes" id="UP000289465"/>
    </source>
</evidence>
<dbReference type="InterPro" id="IPR036388">
    <property type="entry name" value="WH-like_DNA-bd_sf"/>
</dbReference>
<dbReference type="Gene3D" id="1.10.10.10">
    <property type="entry name" value="Winged helix-like DNA-binding domain superfamily/Winged helix DNA-binding domain"/>
    <property type="match status" value="1"/>
</dbReference>
<feature type="domain" description="OmpR/PhoB-type" evidence="3">
    <location>
        <begin position="118"/>
        <end position="218"/>
    </location>
</feature>
<dbReference type="GO" id="GO:0000160">
    <property type="term" value="P:phosphorelay signal transduction system"/>
    <property type="evidence" value="ECO:0007669"/>
    <property type="project" value="InterPro"/>
</dbReference>